<dbReference type="Proteomes" id="UP000479190">
    <property type="component" value="Unassembled WGS sequence"/>
</dbReference>
<dbReference type="AlphaFoldDB" id="A0A6H5I6W8"/>
<evidence type="ECO:0000256" key="1">
    <source>
        <dbReference type="SAM" id="MobiDB-lite"/>
    </source>
</evidence>
<accession>A0A6H5I6W8</accession>
<evidence type="ECO:0000313" key="3">
    <source>
        <dbReference type="Proteomes" id="UP000479190"/>
    </source>
</evidence>
<name>A0A6H5I6W8_9HYME</name>
<proteinExistence type="predicted"/>
<feature type="non-terminal residue" evidence="2">
    <location>
        <position position="1"/>
    </location>
</feature>
<reference evidence="2 3" key="1">
    <citation type="submission" date="2020-02" db="EMBL/GenBank/DDBJ databases">
        <authorList>
            <person name="Ferguson B K."/>
        </authorList>
    </citation>
    <scope>NUCLEOTIDE SEQUENCE [LARGE SCALE GENOMIC DNA]</scope>
</reference>
<protein>
    <submittedName>
        <fullName evidence="2">Uncharacterized protein</fullName>
    </submittedName>
</protein>
<gene>
    <name evidence="2" type="ORF">TBRA_LOCUS4382</name>
</gene>
<organism evidence="2 3">
    <name type="scientific">Trichogramma brassicae</name>
    <dbReference type="NCBI Taxonomy" id="86971"/>
    <lineage>
        <taxon>Eukaryota</taxon>
        <taxon>Metazoa</taxon>
        <taxon>Ecdysozoa</taxon>
        <taxon>Arthropoda</taxon>
        <taxon>Hexapoda</taxon>
        <taxon>Insecta</taxon>
        <taxon>Pterygota</taxon>
        <taxon>Neoptera</taxon>
        <taxon>Endopterygota</taxon>
        <taxon>Hymenoptera</taxon>
        <taxon>Apocrita</taxon>
        <taxon>Proctotrupomorpha</taxon>
        <taxon>Chalcidoidea</taxon>
        <taxon>Trichogrammatidae</taxon>
        <taxon>Trichogramma</taxon>
    </lineage>
</organism>
<keyword evidence="3" id="KW-1185">Reference proteome</keyword>
<feature type="compositionally biased region" description="Low complexity" evidence="1">
    <location>
        <begin position="504"/>
        <end position="517"/>
    </location>
</feature>
<dbReference type="EMBL" id="CADCXV010000678">
    <property type="protein sequence ID" value="CAB0032444.1"/>
    <property type="molecule type" value="Genomic_DNA"/>
</dbReference>
<evidence type="ECO:0000313" key="2">
    <source>
        <dbReference type="EMBL" id="CAB0032444.1"/>
    </source>
</evidence>
<sequence>IVPPAQNQNGMDGELQTRQHQNILDDEVPPAQNQNGMDGELQTRQHQNILDDEVPPAQNQNGMDGELQTRQHQNIFDDEVPPAQNQNGMDGELQTREHQNIFDDQVPRGQERNNLAQVAYNVILPEIEPVLRPRHSLSFIARVVYVCVCNKPRTARNHTILNVLPCSSLGCEKTRLDATFLVLPRKIVEYRYIGTDICTRIMVADIKHLCRTAAVPRRIFRFKTRSMEKKARARVQASRGYGKQLVKSLERANEDGSREMMTISVCCSDYLHSRLAFTIQRTFSIIERLLSSTKVGCFVNAPMDSLLRASQRVECQILSSNSRSARRKRKSLECRDRRDTHNSKLAATINLAPIRYYTLATLCTRLANDLSAIHPLLQQLHTYTYTGGHIGESPFDSGSWAKDPFQPTAPAPSVLPWQATSARGHSRTNRARQREKYIRQWLVLVPRRTQLMRRSQLNIALPPARPRVWSSSADTRHEILDAPRDRLPKPESKLLHPRVGQVTSSNSSSSPSRNLSSDTQLKLRNEHRKLHARHIPFPARRVFATIYGSRQLSSQLSRRLYHILAGGNSLLHLLDCCCCCYCTTRYVSYYDVCRLLLHAYIQSDVLRSHCILAESQTASCPPTAPAKRRIIRQSEAAAYTSIVFTRTLEQLLFLLSASFAIHSRGAHSLRAPLSLRRACDFSFTQRVELSNLARHPRSHSTFKSSIFCV</sequence>
<feature type="compositionally biased region" description="Basic and acidic residues" evidence="1">
    <location>
        <begin position="480"/>
        <end position="494"/>
    </location>
</feature>
<feature type="region of interest" description="Disordered" evidence="1">
    <location>
        <begin position="480"/>
        <end position="519"/>
    </location>
</feature>